<gene>
    <name evidence="2" type="ORF">KI387_039395</name>
</gene>
<feature type="non-terminal residue" evidence="2">
    <location>
        <position position="153"/>
    </location>
</feature>
<dbReference type="EMBL" id="JAHRHJ020000011">
    <property type="protein sequence ID" value="KAH9295807.1"/>
    <property type="molecule type" value="Genomic_DNA"/>
</dbReference>
<keyword evidence="3" id="KW-1185">Reference proteome</keyword>
<feature type="compositionally biased region" description="Low complexity" evidence="1">
    <location>
        <begin position="10"/>
        <end position="21"/>
    </location>
</feature>
<dbReference type="Proteomes" id="UP000824469">
    <property type="component" value="Unassembled WGS sequence"/>
</dbReference>
<feature type="non-terminal residue" evidence="2">
    <location>
        <position position="1"/>
    </location>
</feature>
<proteinExistence type="predicted"/>
<sequence length="153" mass="16924">PQTSKPTTPSNQKSNSNAKSSTPGQYDFIKQLATTPTHISLMELLKESPSFQDILTHALNESRVPHTLNVQQFQAMIANLTPETPILSFGPQDMLNPNLINNNSLYIEAYVTNHKVKRVLIDNGATLNICSIKMLCCLGHTIDDLDANIITIH</sequence>
<organism evidence="2 3">
    <name type="scientific">Taxus chinensis</name>
    <name type="common">Chinese yew</name>
    <name type="synonym">Taxus wallichiana var. chinensis</name>
    <dbReference type="NCBI Taxonomy" id="29808"/>
    <lineage>
        <taxon>Eukaryota</taxon>
        <taxon>Viridiplantae</taxon>
        <taxon>Streptophyta</taxon>
        <taxon>Embryophyta</taxon>
        <taxon>Tracheophyta</taxon>
        <taxon>Spermatophyta</taxon>
        <taxon>Pinopsida</taxon>
        <taxon>Pinidae</taxon>
        <taxon>Conifers II</taxon>
        <taxon>Cupressales</taxon>
        <taxon>Taxaceae</taxon>
        <taxon>Taxus</taxon>
    </lineage>
</organism>
<evidence type="ECO:0000256" key="1">
    <source>
        <dbReference type="SAM" id="MobiDB-lite"/>
    </source>
</evidence>
<reference evidence="2 3" key="1">
    <citation type="journal article" date="2021" name="Nat. Plants">
        <title>The Taxus genome provides insights into paclitaxel biosynthesis.</title>
        <authorList>
            <person name="Xiong X."/>
            <person name="Gou J."/>
            <person name="Liao Q."/>
            <person name="Li Y."/>
            <person name="Zhou Q."/>
            <person name="Bi G."/>
            <person name="Li C."/>
            <person name="Du R."/>
            <person name="Wang X."/>
            <person name="Sun T."/>
            <person name="Guo L."/>
            <person name="Liang H."/>
            <person name="Lu P."/>
            <person name="Wu Y."/>
            <person name="Zhang Z."/>
            <person name="Ro D.K."/>
            <person name="Shang Y."/>
            <person name="Huang S."/>
            <person name="Yan J."/>
        </authorList>
    </citation>
    <scope>NUCLEOTIDE SEQUENCE [LARGE SCALE GENOMIC DNA]</scope>
    <source>
        <strain evidence="2">Ta-2019</strain>
    </source>
</reference>
<protein>
    <submittedName>
        <fullName evidence="2">Uncharacterized protein</fullName>
    </submittedName>
</protein>
<name>A0AA38CFB4_TAXCH</name>
<comment type="caution">
    <text evidence="2">The sequence shown here is derived from an EMBL/GenBank/DDBJ whole genome shotgun (WGS) entry which is preliminary data.</text>
</comment>
<feature type="region of interest" description="Disordered" evidence="1">
    <location>
        <begin position="1"/>
        <end position="24"/>
    </location>
</feature>
<accession>A0AA38CFB4</accession>
<evidence type="ECO:0000313" key="3">
    <source>
        <dbReference type="Proteomes" id="UP000824469"/>
    </source>
</evidence>
<dbReference type="AlphaFoldDB" id="A0AA38CFB4"/>
<evidence type="ECO:0000313" key="2">
    <source>
        <dbReference type="EMBL" id="KAH9295807.1"/>
    </source>
</evidence>